<sequence>MTRLAREGLFGSLAKVNLLVCEPFMGKACRKPFGKAKRATHPLELVHSDICGPMNRFLAEVENQREMNLKLLRTDRGREYLSERRNRTLLEMARSMMAQANLPISFWGDTILTAAYILNRVPSKSVPSTPYELWHGRKPNLKG</sequence>
<dbReference type="InterPro" id="IPR039537">
    <property type="entry name" value="Retrotran_Ty1/copia-like"/>
</dbReference>
<dbReference type="Gene3D" id="3.30.420.10">
    <property type="entry name" value="Ribonuclease H-like superfamily/Ribonuclease H"/>
    <property type="match status" value="1"/>
</dbReference>
<dbReference type="AlphaFoldDB" id="A0AAE1T8Q1"/>
<keyword evidence="2" id="KW-1185">Reference proteome</keyword>
<name>A0AAE1T8Q1_9LAMI</name>
<dbReference type="InterPro" id="IPR036397">
    <property type="entry name" value="RNaseH_sf"/>
</dbReference>
<evidence type="ECO:0000313" key="1">
    <source>
        <dbReference type="EMBL" id="KAK4383583.1"/>
    </source>
</evidence>
<proteinExistence type="predicted"/>
<organism evidence="1 2">
    <name type="scientific">Sesamum angolense</name>
    <dbReference type="NCBI Taxonomy" id="2727404"/>
    <lineage>
        <taxon>Eukaryota</taxon>
        <taxon>Viridiplantae</taxon>
        <taxon>Streptophyta</taxon>
        <taxon>Embryophyta</taxon>
        <taxon>Tracheophyta</taxon>
        <taxon>Spermatophyta</taxon>
        <taxon>Magnoliopsida</taxon>
        <taxon>eudicotyledons</taxon>
        <taxon>Gunneridae</taxon>
        <taxon>Pentapetalae</taxon>
        <taxon>asterids</taxon>
        <taxon>lamiids</taxon>
        <taxon>Lamiales</taxon>
        <taxon>Pedaliaceae</taxon>
        <taxon>Sesamum</taxon>
    </lineage>
</organism>
<dbReference type="EMBL" id="JACGWL010000548">
    <property type="protein sequence ID" value="KAK4383583.1"/>
    <property type="molecule type" value="Genomic_DNA"/>
</dbReference>
<comment type="caution">
    <text evidence="1">The sequence shown here is derived from an EMBL/GenBank/DDBJ whole genome shotgun (WGS) entry which is preliminary data.</text>
</comment>
<dbReference type="SUPFAM" id="SSF53098">
    <property type="entry name" value="Ribonuclease H-like"/>
    <property type="match status" value="1"/>
</dbReference>
<dbReference type="InterPro" id="IPR012337">
    <property type="entry name" value="RNaseH-like_sf"/>
</dbReference>
<dbReference type="GO" id="GO:0003676">
    <property type="term" value="F:nucleic acid binding"/>
    <property type="evidence" value="ECO:0007669"/>
    <property type="project" value="InterPro"/>
</dbReference>
<protein>
    <submittedName>
        <fullName evidence="1">Copia protein</fullName>
    </submittedName>
</protein>
<accession>A0AAE1T8Q1</accession>
<reference evidence="1" key="1">
    <citation type="submission" date="2020-06" db="EMBL/GenBank/DDBJ databases">
        <authorList>
            <person name="Li T."/>
            <person name="Hu X."/>
            <person name="Zhang T."/>
            <person name="Song X."/>
            <person name="Zhang H."/>
            <person name="Dai N."/>
            <person name="Sheng W."/>
            <person name="Hou X."/>
            <person name="Wei L."/>
        </authorList>
    </citation>
    <scope>NUCLEOTIDE SEQUENCE</scope>
    <source>
        <strain evidence="1">K16</strain>
        <tissue evidence="1">Leaf</tissue>
    </source>
</reference>
<dbReference type="Proteomes" id="UP001289374">
    <property type="component" value="Unassembled WGS sequence"/>
</dbReference>
<dbReference type="PANTHER" id="PTHR42648">
    <property type="entry name" value="TRANSPOSASE, PUTATIVE-RELATED"/>
    <property type="match status" value="1"/>
</dbReference>
<reference evidence="1" key="2">
    <citation type="journal article" date="2024" name="Plant">
        <title>Genomic evolution and insights into agronomic trait innovations of Sesamum species.</title>
        <authorList>
            <person name="Miao H."/>
            <person name="Wang L."/>
            <person name="Qu L."/>
            <person name="Liu H."/>
            <person name="Sun Y."/>
            <person name="Le M."/>
            <person name="Wang Q."/>
            <person name="Wei S."/>
            <person name="Zheng Y."/>
            <person name="Lin W."/>
            <person name="Duan Y."/>
            <person name="Cao H."/>
            <person name="Xiong S."/>
            <person name="Wang X."/>
            <person name="Wei L."/>
            <person name="Li C."/>
            <person name="Ma Q."/>
            <person name="Ju M."/>
            <person name="Zhao R."/>
            <person name="Li G."/>
            <person name="Mu C."/>
            <person name="Tian Q."/>
            <person name="Mei H."/>
            <person name="Zhang T."/>
            <person name="Gao T."/>
            <person name="Zhang H."/>
        </authorList>
    </citation>
    <scope>NUCLEOTIDE SEQUENCE</scope>
    <source>
        <strain evidence="1">K16</strain>
    </source>
</reference>
<gene>
    <name evidence="1" type="ORF">Sango_2761800</name>
</gene>
<dbReference type="PANTHER" id="PTHR42648:SF27">
    <property type="entry name" value="RNA-DIRECTED DNA POLYMERASE"/>
    <property type="match status" value="1"/>
</dbReference>
<evidence type="ECO:0000313" key="2">
    <source>
        <dbReference type="Proteomes" id="UP001289374"/>
    </source>
</evidence>